<dbReference type="InterPro" id="IPR036097">
    <property type="entry name" value="HisK_dim/P_sf"/>
</dbReference>
<dbReference type="Pfam" id="PF00672">
    <property type="entry name" value="HAMP"/>
    <property type="match status" value="1"/>
</dbReference>
<name>A0A0P9YMX6_9PSED</name>
<dbReference type="PANTHER" id="PTHR45436">
    <property type="entry name" value="SENSOR HISTIDINE KINASE YKOH"/>
    <property type="match status" value="1"/>
</dbReference>
<evidence type="ECO:0000256" key="1">
    <source>
        <dbReference type="ARBA" id="ARBA00000085"/>
    </source>
</evidence>
<comment type="caution">
    <text evidence="14">The sequence shown here is derived from an EMBL/GenBank/DDBJ whole genome shotgun (WGS) entry which is preliminary data.</text>
</comment>
<dbReference type="InterPro" id="IPR004358">
    <property type="entry name" value="Sig_transdc_His_kin-like_C"/>
</dbReference>
<dbReference type="CDD" id="cd00075">
    <property type="entry name" value="HATPase"/>
    <property type="match status" value="1"/>
</dbReference>
<dbReference type="CDD" id="cd06225">
    <property type="entry name" value="HAMP"/>
    <property type="match status" value="1"/>
</dbReference>
<keyword evidence="9" id="KW-0902">Two-component regulatory system</keyword>
<dbReference type="AlphaFoldDB" id="A0A0P9YMX6"/>
<dbReference type="InterPro" id="IPR036890">
    <property type="entry name" value="HATPase_C_sf"/>
</dbReference>
<dbReference type="SUPFAM" id="SSF47384">
    <property type="entry name" value="Homodimeric domain of signal transducing histidine kinase"/>
    <property type="match status" value="1"/>
</dbReference>
<accession>A0A0P9YMX6</accession>
<evidence type="ECO:0000256" key="4">
    <source>
        <dbReference type="ARBA" id="ARBA00022553"/>
    </source>
</evidence>
<dbReference type="GO" id="GO:0016020">
    <property type="term" value="C:membrane"/>
    <property type="evidence" value="ECO:0007669"/>
    <property type="project" value="UniProtKB-SubCell"/>
</dbReference>
<keyword evidence="4" id="KW-0597">Phosphoprotein</keyword>
<dbReference type="EMBL" id="LJRC01000051">
    <property type="protein sequence ID" value="KPY39754.1"/>
    <property type="molecule type" value="Genomic_DNA"/>
</dbReference>
<dbReference type="InterPro" id="IPR003661">
    <property type="entry name" value="HisK_dim/P_dom"/>
</dbReference>
<evidence type="ECO:0000256" key="8">
    <source>
        <dbReference type="ARBA" id="ARBA00022989"/>
    </source>
</evidence>
<keyword evidence="8 11" id="KW-1133">Transmembrane helix</keyword>
<dbReference type="InterPro" id="IPR003660">
    <property type="entry name" value="HAMP_dom"/>
</dbReference>
<feature type="transmembrane region" description="Helical" evidence="11">
    <location>
        <begin position="173"/>
        <end position="196"/>
    </location>
</feature>
<evidence type="ECO:0000256" key="11">
    <source>
        <dbReference type="SAM" id="Phobius"/>
    </source>
</evidence>
<dbReference type="SUPFAM" id="SSF158472">
    <property type="entry name" value="HAMP domain-like"/>
    <property type="match status" value="1"/>
</dbReference>
<dbReference type="InterPro" id="IPR050428">
    <property type="entry name" value="TCS_sensor_his_kinase"/>
</dbReference>
<evidence type="ECO:0000259" key="12">
    <source>
        <dbReference type="PROSITE" id="PS50109"/>
    </source>
</evidence>
<evidence type="ECO:0000256" key="2">
    <source>
        <dbReference type="ARBA" id="ARBA00004370"/>
    </source>
</evidence>
<protein>
    <recommendedName>
        <fullName evidence="3">histidine kinase</fullName>
        <ecNumber evidence="3">2.7.13.3</ecNumber>
    </recommendedName>
</protein>
<dbReference type="PRINTS" id="PR00344">
    <property type="entry name" value="BCTRLSENSOR"/>
</dbReference>
<comment type="subcellular location">
    <subcellularLocation>
        <location evidence="2">Membrane</location>
    </subcellularLocation>
</comment>
<dbReference type="Gene3D" id="1.10.8.500">
    <property type="entry name" value="HAMP domain in histidine kinase"/>
    <property type="match status" value="1"/>
</dbReference>
<dbReference type="Proteomes" id="UP000050562">
    <property type="component" value="Unassembled WGS sequence"/>
</dbReference>
<dbReference type="PROSITE" id="PS50109">
    <property type="entry name" value="HIS_KIN"/>
    <property type="match status" value="1"/>
</dbReference>
<evidence type="ECO:0000313" key="14">
    <source>
        <dbReference type="EMBL" id="KPY39754.1"/>
    </source>
</evidence>
<comment type="catalytic activity">
    <reaction evidence="1">
        <text>ATP + protein L-histidine = ADP + protein N-phospho-L-histidine.</text>
        <dbReference type="EC" id="2.7.13.3"/>
    </reaction>
</comment>
<dbReference type="SUPFAM" id="SSF55874">
    <property type="entry name" value="ATPase domain of HSP90 chaperone/DNA topoisomerase II/histidine kinase"/>
    <property type="match status" value="1"/>
</dbReference>
<dbReference type="PANTHER" id="PTHR45436:SF5">
    <property type="entry name" value="SENSOR HISTIDINE KINASE TRCS"/>
    <property type="match status" value="1"/>
</dbReference>
<evidence type="ECO:0000256" key="9">
    <source>
        <dbReference type="ARBA" id="ARBA00023012"/>
    </source>
</evidence>
<keyword evidence="6 11" id="KW-0812">Transmembrane</keyword>
<organism evidence="14 15">
    <name type="scientific">Pseudomonas syringae pv. primulae</name>
    <dbReference type="NCBI Taxonomy" id="251707"/>
    <lineage>
        <taxon>Bacteria</taxon>
        <taxon>Pseudomonadati</taxon>
        <taxon>Pseudomonadota</taxon>
        <taxon>Gammaproteobacteria</taxon>
        <taxon>Pseudomonadales</taxon>
        <taxon>Pseudomonadaceae</taxon>
        <taxon>Pseudomonas</taxon>
    </lineage>
</organism>
<feature type="domain" description="Histidine kinase" evidence="12">
    <location>
        <begin position="259"/>
        <end position="466"/>
    </location>
</feature>
<dbReference type="InterPro" id="IPR005467">
    <property type="entry name" value="His_kinase_dom"/>
</dbReference>
<evidence type="ECO:0000256" key="10">
    <source>
        <dbReference type="ARBA" id="ARBA00023136"/>
    </source>
</evidence>
<evidence type="ECO:0000256" key="5">
    <source>
        <dbReference type="ARBA" id="ARBA00022679"/>
    </source>
</evidence>
<keyword evidence="10 11" id="KW-0472">Membrane</keyword>
<evidence type="ECO:0000259" key="13">
    <source>
        <dbReference type="PROSITE" id="PS50885"/>
    </source>
</evidence>
<dbReference type="SMART" id="SM00387">
    <property type="entry name" value="HATPase_c"/>
    <property type="match status" value="1"/>
</dbReference>
<keyword evidence="5" id="KW-0808">Transferase</keyword>
<dbReference type="PROSITE" id="PS50885">
    <property type="entry name" value="HAMP"/>
    <property type="match status" value="1"/>
</dbReference>
<keyword evidence="7 14" id="KW-0418">Kinase</keyword>
<gene>
    <name evidence="14" type="ORF">ALO52_04854</name>
</gene>
<dbReference type="Pfam" id="PF00512">
    <property type="entry name" value="HisKA"/>
    <property type="match status" value="1"/>
</dbReference>
<dbReference type="Gene3D" id="1.10.287.130">
    <property type="match status" value="1"/>
</dbReference>
<evidence type="ECO:0000256" key="6">
    <source>
        <dbReference type="ARBA" id="ARBA00022692"/>
    </source>
</evidence>
<dbReference type="PATRIC" id="fig|251707.3.peg.3787"/>
<dbReference type="InterPro" id="IPR003594">
    <property type="entry name" value="HATPase_dom"/>
</dbReference>
<proteinExistence type="predicted"/>
<dbReference type="CDD" id="cd00082">
    <property type="entry name" value="HisKA"/>
    <property type="match status" value="1"/>
</dbReference>
<dbReference type="EC" id="2.7.13.3" evidence="3"/>
<evidence type="ECO:0000313" key="15">
    <source>
        <dbReference type="Proteomes" id="UP000050562"/>
    </source>
</evidence>
<evidence type="ECO:0000256" key="3">
    <source>
        <dbReference type="ARBA" id="ARBA00012438"/>
    </source>
</evidence>
<dbReference type="SMART" id="SM00304">
    <property type="entry name" value="HAMP"/>
    <property type="match status" value="1"/>
</dbReference>
<reference evidence="14 15" key="1">
    <citation type="submission" date="2015-09" db="EMBL/GenBank/DDBJ databases">
        <title>Genome announcement of multiple Pseudomonas syringae strains.</title>
        <authorList>
            <person name="Thakur S."/>
            <person name="Wang P.W."/>
            <person name="Gong Y."/>
            <person name="Weir B.S."/>
            <person name="Guttman D.S."/>
        </authorList>
    </citation>
    <scope>NUCLEOTIDE SEQUENCE [LARGE SCALE GENOMIC DNA]</scope>
    <source>
        <strain evidence="14 15">ICMP3956</strain>
    </source>
</reference>
<dbReference type="GO" id="GO:0000155">
    <property type="term" value="F:phosphorelay sensor kinase activity"/>
    <property type="evidence" value="ECO:0007669"/>
    <property type="project" value="InterPro"/>
</dbReference>
<sequence length="472" mass="52903">MQPTRHARACRACSFLDRGNPVRSLFWRILASFWLAIALVAGLSILLGHMLNQDAWILSRHPVLNELPENWTQRFEEQGADASQDYLQTLKRRSRIDVQVLNDSGEPVVRGTFPPRAAALEARQQQGDDDDEGRKLPWRRLATEYTSPKTGETYLFIYRIPHPELDQWHRQSLMWPLSALGIALVVLTLFSLFVTLSITRPLSRLRGAVHDLGQTSYQQHSLAQLANRRDEFGVLATDFNRMGARLQSLIGSQRQLLRDVSHELRSPLARLRIALALAERAEPAEREKLWPRLGRECDRLEALISEILALARLDADFGSAEPVDLDGLLHRLKNDTQLDGAEQTIRVQVQSDLQLQGWPDMIERALDNLLRNALRFNPPGQSIDLQATRVDNRIRLSVRDHGPGVAEEHLAQLGEPFFRAPGQTAPGHGLGLAIARRAAERHGGSLTLGNHPEGGFIATLDLPSEPVNPSSV</sequence>
<feature type="transmembrane region" description="Helical" evidence="11">
    <location>
        <begin position="25"/>
        <end position="51"/>
    </location>
</feature>
<evidence type="ECO:0000256" key="7">
    <source>
        <dbReference type="ARBA" id="ARBA00022777"/>
    </source>
</evidence>
<feature type="domain" description="HAMP" evidence="13">
    <location>
        <begin position="196"/>
        <end position="251"/>
    </location>
</feature>
<dbReference type="SMART" id="SM00388">
    <property type="entry name" value="HisKA"/>
    <property type="match status" value="1"/>
</dbReference>
<dbReference type="Gene3D" id="3.30.565.10">
    <property type="entry name" value="Histidine kinase-like ATPase, C-terminal domain"/>
    <property type="match status" value="1"/>
</dbReference>
<dbReference type="Pfam" id="PF02518">
    <property type="entry name" value="HATPase_c"/>
    <property type="match status" value="1"/>
</dbReference>